<reference evidence="3 4" key="1">
    <citation type="submission" date="2018-03" db="EMBL/GenBank/DDBJ databases">
        <title>Genomic Encyclopedia of Archaeal and Bacterial Type Strains, Phase II (KMG-II): from individual species to whole genera.</title>
        <authorList>
            <person name="Goeker M."/>
        </authorList>
    </citation>
    <scope>NUCLEOTIDE SEQUENCE [LARGE SCALE GENOMIC DNA]</scope>
    <source>
        <strain evidence="3 4">DSM 100212</strain>
    </source>
</reference>
<dbReference type="AlphaFoldDB" id="A0A2T0WKK3"/>
<dbReference type="InterPro" id="IPR005064">
    <property type="entry name" value="BUG"/>
</dbReference>
<dbReference type="Pfam" id="PF03401">
    <property type="entry name" value="TctC"/>
    <property type="match status" value="1"/>
</dbReference>
<proteinExistence type="inferred from homology"/>
<keyword evidence="2" id="KW-0732">Signal</keyword>
<dbReference type="PANTHER" id="PTHR42928:SF5">
    <property type="entry name" value="BLR1237 PROTEIN"/>
    <property type="match status" value="1"/>
</dbReference>
<evidence type="ECO:0000256" key="1">
    <source>
        <dbReference type="ARBA" id="ARBA00006987"/>
    </source>
</evidence>
<evidence type="ECO:0000256" key="2">
    <source>
        <dbReference type="SAM" id="SignalP"/>
    </source>
</evidence>
<dbReference type="PANTHER" id="PTHR42928">
    <property type="entry name" value="TRICARBOXYLATE-BINDING PROTEIN"/>
    <property type="match status" value="1"/>
</dbReference>
<organism evidence="3 4">
    <name type="scientific">Donghicola tyrosinivorans</name>
    <dbReference type="NCBI Taxonomy" id="1652492"/>
    <lineage>
        <taxon>Bacteria</taxon>
        <taxon>Pseudomonadati</taxon>
        <taxon>Pseudomonadota</taxon>
        <taxon>Alphaproteobacteria</taxon>
        <taxon>Rhodobacterales</taxon>
        <taxon>Roseobacteraceae</taxon>
        <taxon>Donghicola</taxon>
    </lineage>
</organism>
<evidence type="ECO:0000313" key="4">
    <source>
        <dbReference type="Proteomes" id="UP000238392"/>
    </source>
</evidence>
<sequence length="347" mass="36938">MMFDRSALIAVSAAGMVALSGAANAETAEEFYAGKAITMTVAAATGGMADTVARAFAQVFASHIPGQPQIIVQNMPGAGGLVGGAYFARAAKNDGTEIAFLLGNVITTPMITGNTQFDPRKMAWIGAINSGDYPYATYAYESSPVQSADQLFDTEMVIGATSFTNYNRVFPAMMNDYAGTKFKIVAGYKGSGEVELAMERSEADGWFTGSQHIRELVGNAGAMIKEGHLKPILLMASKPDPRHPDLPIAMDYITDPDNRQVAQFLLDSSSVGRPIAVPQGMPDELIDALRTAMAETFADPAFADFVKASGLGEAELQTPEELQTLIDGFYATPEAVLEKVRTFTNGQ</sequence>
<protein>
    <submittedName>
        <fullName evidence="3">Tripartite-type tricarboxylate transporter receptor subunit TctC</fullName>
    </submittedName>
</protein>
<feature type="chain" id="PRO_5015783589" evidence="2">
    <location>
        <begin position="26"/>
        <end position="347"/>
    </location>
</feature>
<dbReference type="Proteomes" id="UP000238392">
    <property type="component" value="Unassembled WGS sequence"/>
</dbReference>
<name>A0A2T0WKK3_9RHOB</name>
<evidence type="ECO:0000313" key="3">
    <source>
        <dbReference type="EMBL" id="PRY87239.1"/>
    </source>
</evidence>
<feature type="signal peptide" evidence="2">
    <location>
        <begin position="1"/>
        <end position="25"/>
    </location>
</feature>
<keyword evidence="4" id="KW-1185">Reference proteome</keyword>
<keyword evidence="3" id="KW-0675">Receptor</keyword>
<comment type="caution">
    <text evidence="3">The sequence shown here is derived from an EMBL/GenBank/DDBJ whole genome shotgun (WGS) entry which is preliminary data.</text>
</comment>
<dbReference type="Gene3D" id="3.40.190.150">
    <property type="entry name" value="Bordetella uptake gene, domain 1"/>
    <property type="match status" value="1"/>
</dbReference>
<dbReference type="Gene3D" id="3.40.190.10">
    <property type="entry name" value="Periplasmic binding protein-like II"/>
    <property type="match status" value="1"/>
</dbReference>
<comment type="similarity">
    <text evidence="1">Belongs to the UPF0065 (bug) family.</text>
</comment>
<dbReference type="InterPro" id="IPR042100">
    <property type="entry name" value="Bug_dom1"/>
</dbReference>
<gene>
    <name evidence="3" type="ORF">CLV74_11013</name>
</gene>
<dbReference type="EMBL" id="PVTQ01000010">
    <property type="protein sequence ID" value="PRY87239.1"/>
    <property type="molecule type" value="Genomic_DNA"/>
</dbReference>
<accession>A0A2T0WKK3</accession>